<dbReference type="RefSeq" id="WP_348265305.1">
    <property type="nucleotide sequence ID" value="NZ_CP121196.1"/>
</dbReference>
<dbReference type="AlphaFoldDB" id="A0AAU7DS22"/>
<name>A0AAU7DS22_9BACT</name>
<proteinExistence type="predicted"/>
<reference evidence="1" key="1">
    <citation type="submission" date="2023-03" db="EMBL/GenBank/DDBJ databases">
        <title>Edaphobacter sp.</title>
        <authorList>
            <person name="Huber K.J."/>
            <person name="Papendorf J."/>
            <person name="Pilke C."/>
            <person name="Bunk B."/>
            <person name="Sproeer C."/>
            <person name="Pester M."/>
        </authorList>
    </citation>
    <scope>NUCLEOTIDE SEQUENCE</scope>
    <source>
        <strain evidence="1">DSM 110680</strain>
    </source>
</reference>
<protein>
    <submittedName>
        <fullName evidence="1">YkgJ family cysteine cluster protein</fullName>
    </submittedName>
</protein>
<sequence>MDTSLADAARKAGAWLACRPGCTQCCHGAFAINALDVARLQTGMRELHATNPGKAEAIERRAQSWVMEFGPDFPGDVVSGVLGTSEDDQERFEEFANEAACPALDPVTGLCDVYEWRPMTCRVFGPPVRMAEGDSLGCCELCFVGASEEETAACEMPVPHELEERLVEEIGDARETVVAFVLAG</sequence>
<evidence type="ECO:0000313" key="1">
    <source>
        <dbReference type="EMBL" id="XBH20082.1"/>
    </source>
</evidence>
<organism evidence="1">
    <name type="scientific">Telmatobacter sp. DSM 110680</name>
    <dbReference type="NCBI Taxonomy" id="3036704"/>
    <lineage>
        <taxon>Bacteria</taxon>
        <taxon>Pseudomonadati</taxon>
        <taxon>Acidobacteriota</taxon>
        <taxon>Terriglobia</taxon>
        <taxon>Terriglobales</taxon>
        <taxon>Acidobacteriaceae</taxon>
        <taxon>Telmatobacter</taxon>
    </lineage>
</organism>
<dbReference type="EMBL" id="CP121196">
    <property type="protein sequence ID" value="XBH20082.1"/>
    <property type="molecule type" value="Genomic_DNA"/>
</dbReference>
<dbReference type="Pfam" id="PF03692">
    <property type="entry name" value="CxxCxxCC"/>
    <property type="match status" value="1"/>
</dbReference>
<accession>A0AAU7DS22</accession>
<gene>
    <name evidence="1" type="ORF">P8935_02950</name>
</gene>
<dbReference type="InterPro" id="IPR005358">
    <property type="entry name" value="Puta_zinc/iron-chelating_dom"/>
</dbReference>